<keyword evidence="3" id="KW-1185">Reference proteome</keyword>
<dbReference type="Proteomes" id="UP000256964">
    <property type="component" value="Unassembled WGS sequence"/>
</dbReference>
<sequence length="153" mass="16830">MLRRGPTFYTSERAPCRRVWVAYPSLLLTASLCYFHASRNAHAHLHCVVHSASDLYQIASTRLGISPISPPNTLNSINATRSPIIQRCSILNRVSFLQCLTIGLADGSAPVLVRAFTIVSRPPSIQRADQGPTHQNHAFPGPPPYPTRASFSR</sequence>
<name>A0A371CXL0_9APHY</name>
<dbReference type="EMBL" id="KZ857442">
    <property type="protein sequence ID" value="RDX45010.1"/>
    <property type="molecule type" value="Genomic_DNA"/>
</dbReference>
<gene>
    <name evidence="2" type="ORF">OH76DRAFT_1023990</name>
</gene>
<evidence type="ECO:0000313" key="3">
    <source>
        <dbReference type="Proteomes" id="UP000256964"/>
    </source>
</evidence>
<reference evidence="2 3" key="1">
    <citation type="journal article" date="2018" name="Biotechnol. Biofuels">
        <title>Integrative visual omics of the white-rot fungus Polyporus brumalis exposes the biotechnological potential of its oxidative enzymes for delignifying raw plant biomass.</title>
        <authorList>
            <person name="Miyauchi S."/>
            <person name="Rancon A."/>
            <person name="Drula E."/>
            <person name="Hage H."/>
            <person name="Chaduli D."/>
            <person name="Favel A."/>
            <person name="Grisel S."/>
            <person name="Henrissat B."/>
            <person name="Herpoel-Gimbert I."/>
            <person name="Ruiz-Duenas F.J."/>
            <person name="Chevret D."/>
            <person name="Hainaut M."/>
            <person name="Lin J."/>
            <person name="Wang M."/>
            <person name="Pangilinan J."/>
            <person name="Lipzen A."/>
            <person name="Lesage-Meessen L."/>
            <person name="Navarro D."/>
            <person name="Riley R."/>
            <person name="Grigoriev I.V."/>
            <person name="Zhou S."/>
            <person name="Raouche S."/>
            <person name="Rosso M.N."/>
        </authorList>
    </citation>
    <scope>NUCLEOTIDE SEQUENCE [LARGE SCALE GENOMIC DNA]</scope>
    <source>
        <strain evidence="2 3">BRFM 1820</strain>
    </source>
</reference>
<organism evidence="2 3">
    <name type="scientific">Lentinus brumalis</name>
    <dbReference type="NCBI Taxonomy" id="2498619"/>
    <lineage>
        <taxon>Eukaryota</taxon>
        <taxon>Fungi</taxon>
        <taxon>Dikarya</taxon>
        <taxon>Basidiomycota</taxon>
        <taxon>Agaricomycotina</taxon>
        <taxon>Agaricomycetes</taxon>
        <taxon>Polyporales</taxon>
        <taxon>Polyporaceae</taxon>
        <taxon>Lentinus</taxon>
    </lineage>
</organism>
<evidence type="ECO:0000256" key="1">
    <source>
        <dbReference type="SAM" id="MobiDB-lite"/>
    </source>
</evidence>
<feature type="region of interest" description="Disordered" evidence="1">
    <location>
        <begin position="124"/>
        <end position="153"/>
    </location>
</feature>
<proteinExistence type="predicted"/>
<evidence type="ECO:0000313" key="2">
    <source>
        <dbReference type="EMBL" id="RDX45010.1"/>
    </source>
</evidence>
<protein>
    <submittedName>
        <fullName evidence="2">Uncharacterized protein</fullName>
    </submittedName>
</protein>
<accession>A0A371CXL0</accession>
<dbReference type="AlphaFoldDB" id="A0A371CXL0"/>